<dbReference type="AlphaFoldDB" id="A0A9P4I7R0"/>
<name>A0A9P4I7R0_9PEZI</name>
<feature type="transmembrane region" description="Helical" evidence="1">
    <location>
        <begin position="242"/>
        <end position="259"/>
    </location>
</feature>
<sequence length="355" mass="39752">MAFDRGRRGVDVARYARIPVPTKALHPIAHIRRSMWANGPKTHSASKGLLTLLPRGGRAEEEPEDERKIDWLPKVRVGWLQQTNAARHCKKSTHNGARNATRRRHLRPPTQTLTIPTVLLRAVGVEERRRSSCKPALSRASSIAALFCGPAPSPMTNARTKRTLKRYAGTKIEQSSLNLKSGPWIQPQTQHECICIRDLSQYVARCGLPRLFPSKLFSNAIIVIMSLSSDALIALFLGIPTLIIQVVGSWLTFLAWLEARRLNNRHNIKGSHDVDFDALYVRYSHQVRHSRTAELAFIPRSQSVPTFDSFTKHSPSFSHKTYLEKEAATPIYNIAEIDTTGRADSESASCNLARG</sequence>
<evidence type="ECO:0000313" key="3">
    <source>
        <dbReference type="Proteomes" id="UP000799772"/>
    </source>
</evidence>
<keyword evidence="1" id="KW-0472">Membrane</keyword>
<reference evidence="2" key="1">
    <citation type="journal article" date="2020" name="Stud. Mycol.">
        <title>101 Dothideomycetes genomes: a test case for predicting lifestyles and emergence of pathogens.</title>
        <authorList>
            <person name="Haridas S."/>
            <person name="Albert R."/>
            <person name="Binder M."/>
            <person name="Bloem J."/>
            <person name="Labutti K."/>
            <person name="Salamov A."/>
            <person name="Andreopoulos B."/>
            <person name="Baker S."/>
            <person name="Barry K."/>
            <person name="Bills G."/>
            <person name="Bluhm B."/>
            <person name="Cannon C."/>
            <person name="Castanera R."/>
            <person name="Culley D."/>
            <person name="Daum C."/>
            <person name="Ezra D."/>
            <person name="Gonzalez J."/>
            <person name="Henrissat B."/>
            <person name="Kuo A."/>
            <person name="Liang C."/>
            <person name="Lipzen A."/>
            <person name="Lutzoni F."/>
            <person name="Magnuson J."/>
            <person name="Mondo S."/>
            <person name="Nolan M."/>
            <person name="Ohm R."/>
            <person name="Pangilinan J."/>
            <person name="Park H.-J."/>
            <person name="Ramirez L."/>
            <person name="Alfaro M."/>
            <person name="Sun H."/>
            <person name="Tritt A."/>
            <person name="Yoshinaga Y."/>
            <person name="Zwiers L.-H."/>
            <person name="Turgeon B."/>
            <person name="Goodwin S."/>
            <person name="Spatafora J."/>
            <person name="Crous P."/>
            <person name="Grigoriev I."/>
        </authorList>
    </citation>
    <scope>NUCLEOTIDE SEQUENCE</scope>
    <source>
        <strain evidence="2">CBS 133067</strain>
    </source>
</reference>
<protein>
    <submittedName>
        <fullName evidence="2">Uncharacterized protein</fullName>
    </submittedName>
</protein>
<evidence type="ECO:0000256" key="1">
    <source>
        <dbReference type="SAM" id="Phobius"/>
    </source>
</evidence>
<organism evidence="2 3">
    <name type="scientific">Rhizodiscina lignyota</name>
    <dbReference type="NCBI Taxonomy" id="1504668"/>
    <lineage>
        <taxon>Eukaryota</taxon>
        <taxon>Fungi</taxon>
        <taxon>Dikarya</taxon>
        <taxon>Ascomycota</taxon>
        <taxon>Pezizomycotina</taxon>
        <taxon>Dothideomycetes</taxon>
        <taxon>Pleosporomycetidae</taxon>
        <taxon>Aulographales</taxon>
        <taxon>Rhizodiscinaceae</taxon>
        <taxon>Rhizodiscina</taxon>
    </lineage>
</organism>
<accession>A0A9P4I7R0</accession>
<keyword evidence="1" id="KW-1133">Transmembrane helix</keyword>
<dbReference type="EMBL" id="ML978129">
    <property type="protein sequence ID" value="KAF2096756.1"/>
    <property type="molecule type" value="Genomic_DNA"/>
</dbReference>
<keyword evidence="3" id="KW-1185">Reference proteome</keyword>
<dbReference type="Proteomes" id="UP000799772">
    <property type="component" value="Unassembled WGS sequence"/>
</dbReference>
<comment type="caution">
    <text evidence="2">The sequence shown here is derived from an EMBL/GenBank/DDBJ whole genome shotgun (WGS) entry which is preliminary data.</text>
</comment>
<gene>
    <name evidence="2" type="ORF">NA57DRAFT_58646</name>
</gene>
<keyword evidence="1" id="KW-0812">Transmembrane</keyword>
<evidence type="ECO:0000313" key="2">
    <source>
        <dbReference type="EMBL" id="KAF2096756.1"/>
    </source>
</evidence>
<proteinExistence type="predicted"/>